<dbReference type="AlphaFoldDB" id="A0A1M5UFQ5"/>
<proteinExistence type="predicted"/>
<evidence type="ECO:0000313" key="2">
    <source>
        <dbReference type="Proteomes" id="UP000184268"/>
    </source>
</evidence>
<sequence>MATRRSSPWGTVRSTQRHFRGVNSFSTGDVKGLMIGKGTATKHFSPEALAYATFHGSHFWFEGEVGLSVALFDSDQIRDAYCLDHPQDYLEGEKLKSNQTVKRELLAKLSLAAPSYLQNIGIEPLLGHLDPAYPAP</sequence>
<organism evidence="1 2">
    <name type="scientific">Ferrimonas marina</name>
    <dbReference type="NCBI Taxonomy" id="299255"/>
    <lineage>
        <taxon>Bacteria</taxon>
        <taxon>Pseudomonadati</taxon>
        <taxon>Pseudomonadota</taxon>
        <taxon>Gammaproteobacteria</taxon>
        <taxon>Alteromonadales</taxon>
        <taxon>Ferrimonadaceae</taxon>
        <taxon>Ferrimonas</taxon>
    </lineage>
</organism>
<reference evidence="1 2" key="1">
    <citation type="submission" date="2016-11" db="EMBL/GenBank/DDBJ databases">
        <authorList>
            <person name="Jaros S."/>
            <person name="Januszkiewicz K."/>
            <person name="Wedrychowicz H."/>
        </authorList>
    </citation>
    <scope>NUCLEOTIDE SEQUENCE [LARGE SCALE GENOMIC DNA]</scope>
    <source>
        <strain evidence="1 2">DSM 16917</strain>
    </source>
</reference>
<gene>
    <name evidence="1" type="ORF">SAMN02745129_2542</name>
</gene>
<name>A0A1M5UFQ5_9GAMM</name>
<accession>A0A1M5UFQ5</accession>
<protein>
    <submittedName>
        <fullName evidence="1">Uncharacterized protein</fullName>
    </submittedName>
</protein>
<dbReference type="STRING" id="299255.SAMN02745129_2542"/>
<dbReference type="Proteomes" id="UP000184268">
    <property type="component" value="Unassembled WGS sequence"/>
</dbReference>
<keyword evidence="2" id="KW-1185">Reference proteome</keyword>
<dbReference type="RefSeq" id="WP_143165652.1">
    <property type="nucleotide sequence ID" value="NZ_FQXG01000003.1"/>
</dbReference>
<dbReference type="EMBL" id="FQXG01000003">
    <property type="protein sequence ID" value="SHH61666.1"/>
    <property type="molecule type" value="Genomic_DNA"/>
</dbReference>
<evidence type="ECO:0000313" key="1">
    <source>
        <dbReference type="EMBL" id="SHH61666.1"/>
    </source>
</evidence>